<evidence type="ECO:0000313" key="2">
    <source>
        <dbReference type="EMBL" id="MDT0542223.1"/>
    </source>
</evidence>
<sequence>MIVAVMFAVLAAGSNAMGTVLQRRAALEVPDSSARLGLVRHLLHSPVWFGGIVGVVCSALFQALALNAGTLAAVQPVFILELPLALLAGSAVFRVRVSRRAWLCVICIFVGLAVALFSAFPSGGRSQVPGVWWAPTLAAVGGAGAALALAGLRRPRGLARAACLAAAAAIGNALTAALVKSAMGTLTEKGAAAFFLTWQTYTFAAVGSLSIFLLGYAMQGGPMIASQPALTLGDATVSFCLGVTLFAESPRRGLWLLPALLGVALLGYGVFALSRTRCLVKCVNPDEDAPQRDGQPVTATM</sequence>
<feature type="transmembrane region" description="Helical" evidence="1">
    <location>
        <begin position="101"/>
        <end position="120"/>
    </location>
</feature>
<dbReference type="SUPFAM" id="SSF103481">
    <property type="entry name" value="Multidrug resistance efflux transporter EmrE"/>
    <property type="match status" value="1"/>
</dbReference>
<dbReference type="RefSeq" id="WP_311722574.1">
    <property type="nucleotide sequence ID" value="NZ_JAVRFD010000002.1"/>
</dbReference>
<dbReference type="PANTHER" id="PTHR40761:SF1">
    <property type="entry name" value="CONSERVED INTEGRAL MEMBRANE ALANINE VALINE AND LEUCINE RICH PROTEIN-RELATED"/>
    <property type="match status" value="1"/>
</dbReference>
<feature type="transmembrane region" description="Helical" evidence="1">
    <location>
        <begin position="132"/>
        <end position="152"/>
    </location>
</feature>
<protein>
    <submittedName>
        <fullName evidence="2">DMT family transporter</fullName>
    </submittedName>
</protein>
<proteinExistence type="predicted"/>
<keyword evidence="1" id="KW-0812">Transmembrane</keyword>
<dbReference type="Proteomes" id="UP001180754">
    <property type="component" value="Unassembled WGS sequence"/>
</dbReference>
<accession>A0ABU2X8I6</accession>
<name>A0ABU2X8I6_9ACTN</name>
<organism evidence="2 3">
    <name type="scientific">Streptomyces lonegramiae</name>
    <dbReference type="NCBI Taxonomy" id="3075524"/>
    <lineage>
        <taxon>Bacteria</taxon>
        <taxon>Bacillati</taxon>
        <taxon>Actinomycetota</taxon>
        <taxon>Actinomycetes</taxon>
        <taxon>Kitasatosporales</taxon>
        <taxon>Streptomycetaceae</taxon>
        <taxon>Streptomyces</taxon>
    </lineage>
</organism>
<dbReference type="NCBIfam" id="NF038012">
    <property type="entry name" value="DMT_1"/>
    <property type="match status" value="1"/>
</dbReference>
<reference evidence="2" key="1">
    <citation type="submission" date="2024-05" db="EMBL/GenBank/DDBJ databases">
        <title>30 novel species of actinomycetes from the DSMZ collection.</title>
        <authorList>
            <person name="Nouioui I."/>
        </authorList>
    </citation>
    <scope>NUCLEOTIDE SEQUENCE</scope>
    <source>
        <strain evidence="2">DSM 41529</strain>
    </source>
</reference>
<feature type="transmembrane region" description="Helical" evidence="1">
    <location>
        <begin position="253"/>
        <end position="271"/>
    </location>
</feature>
<feature type="transmembrane region" description="Helical" evidence="1">
    <location>
        <begin position="159"/>
        <end position="179"/>
    </location>
</feature>
<dbReference type="InterPro" id="IPR037185">
    <property type="entry name" value="EmrE-like"/>
</dbReference>
<feature type="transmembrane region" description="Helical" evidence="1">
    <location>
        <begin position="191"/>
        <end position="217"/>
    </location>
</feature>
<keyword evidence="1" id="KW-1133">Transmembrane helix</keyword>
<dbReference type="PANTHER" id="PTHR40761">
    <property type="entry name" value="CONSERVED INTEGRAL MEMBRANE ALANINE VALINE AND LEUCINE RICH PROTEIN-RELATED"/>
    <property type="match status" value="1"/>
</dbReference>
<feature type="transmembrane region" description="Helical" evidence="1">
    <location>
        <begin position="229"/>
        <end position="247"/>
    </location>
</feature>
<evidence type="ECO:0000313" key="3">
    <source>
        <dbReference type="Proteomes" id="UP001180754"/>
    </source>
</evidence>
<keyword evidence="1" id="KW-0472">Membrane</keyword>
<comment type="caution">
    <text evidence="2">The sequence shown here is derived from an EMBL/GenBank/DDBJ whole genome shotgun (WGS) entry which is preliminary data.</text>
</comment>
<keyword evidence="3" id="KW-1185">Reference proteome</keyword>
<feature type="transmembrane region" description="Helical" evidence="1">
    <location>
        <begin position="47"/>
        <end position="80"/>
    </location>
</feature>
<evidence type="ECO:0000256" key="1">
    <source>
        <dbReference type="SAM" id="Phobius"/>
    </source>
</evidence>
<dbReference type="EMBL" id="JAVRFD010000002">
    <property type="protein sequence ID" value="MDT0542223.1"/>
    <property type="molecule type" value="Genomic_DNA"/>
</dbReference>
<gene>
    <name evidence="2" type="ORF">RND15_05750</name>
</gene>